<dbReference type="InterPro" id="IPR057776">
    <property type="entry name" value="UTP23_sensor"/>
</dbReference>
<evidence type="ECO:0000256" key="4">
    <source>
        <dbReference type="ARBA" id="ARBA00023242"/>
    </source>
</evidence>
<dbReference type="STRING" id="6412.T1EI13"/>
<evidence type="ECO:0000256" key="6">
    <source>
        <dbReference type="ARBA" id="ARBA00038503"/>
    </source>
</evidence>
<dbReference type="GO" id="GO:0005730">
    <property type="term" value="C:nucleolus"/>
    <property type="evidence" value="ECO:0000318"/>
    <property type="project" value="GO_Central"/>
</dbReference>
<keyword evidence="4" id="KW-0539">Nucleus</keyword>
<dbReference type="KEGG" id="hro:HELRODRAFT_133549"/>
<dbReference type="Pfam" id="PF24779">
    <property type="entry name" value="UTP23_sensor"/>
    <property type="match status" value="1"/>
</dbReference>
<dbReference type="OMA" id="CCMQALY"/>
<dbReference type="CTD" id="20196213"/>
<evidence type="ECO:0000313" key="10">
    <source>
        <dbReference type="EMBL" id="ESN96817.1"/>
    </source>
</evidence>
<dbReference type="InterPro" id="IPR029060">
    <property type="entry name" value="PIN-like_dom_sf"/>
</dbReference>
<dbReference type="eggNOG" id="KOG3164">
    <property type="taxonomic scope" value="Eukaryota"/>
</dbReference>
<dbReference type="GeneID" id="20196213"/>
<dbReference type="Pfam" id="PF04900">
    <property type="entry name" value="Fcf1"/>
    <property type="match status" value="1"/>
</dbReference>
<dbReference type="EMBL" id="AMQM01006513">
    <property type="status" value="NOT_ANNOTATED_CDS"/>
    <property type="molecule type" value="Genomic_DNA"/>
</dbReference>
<dbReference type="Proteomes" id="UP000015101">
    <property type="component" value="Unassembled WGS sequence"/>
</dbReference>
<dbReference type="AlphaFoldDB" id="T1EI13"/>
<comment type="similarity">
    <text evidence="6">Belongs to the UTP23/FCF1 family. UTP23 subfamily.</text>
</comment>
<gene>
    <name evidence="11" type="primary">20196213</name>
    <name evidence="10" type="ORF">HELRODRAFT_133549</name>
</gene>
<accession>T1EI13</accession>
<name>T1EI13_HELRO</name>
<comment type="subcellular location">
    <subcellularLocation>
        <location evidence="1">Nucleus</location>
        <location evidence="1">Nucleolus</location>
    </subcellularLocation>
</comment>
<keyword evidence="3" id="KW-0698">rRNA processing</keyword>
<evidence type="ECO:0000256" key="8">
    <source>
        <dbReference type="SAM" id="MobiDB-lite"/>
    </source>
</evidence>
<dbReference type="InterPro" id="IPR006984">
    <property type="entry name" value="Fcf1/UTP23"/>
</dbReference>
<dbReference type="OrthoDB" id="25675at2759"/>
<dbReference type="GO" id="GO:0032040">
    <property type="term" value="C:small-subunit processome"/>
    <property type="evidence" value="ECO:0000318"/>
    <property type="project" value="GO_Central"/>
</dbReference>
<dbReference type="CDD" id="cd09866">
    <property type="entry name" value="PIN_Fcf1-Utp23-H"/>
    <property type="match status" value="1"/>
</dbReference>
<organism evidence="11 12">
    <name type="scientific">Helobdella robusta</name>
    <name type="common">Californian leech</name>
    <dbReference type="NCBI Taxonomy" id="6412"/>
    <lineage>
        <taxon>Eukaryota</taxon>
        <taxon>Metazoa</taxon>
        <taxon>Spiralia</taxon>
        <taxon>Lophotrochozoa</taxon>
        <taxon>Annelida</taxon>
        <taxon>Clitellata</taxon>
        <taxon>Hirudinea</taxon>
        <taxon>Rhynchobdellida</taxon>
        <taxon>Glossiphoniidae</taxon>
        <taxon>Helobdella</taxon>
    </lineage>
</organism>
<dbReference type="GO" id="GO:0006364">
    <property type="term" value="P:rRNA processing"/>
    <property type="evidence" value="ECO:0007669"/>
    <property type="project" value="UniProtKB-KW"/>
</dbReference>
<dbReference type="RefSeq" id="XP_009024967.1">
    <property type="nucleotide sequence ID" value="XM_009026719.1"/>
</dbReference>
<sequence length="226" mass="25867">KIKRQKHVKKTLKFYKTHFGIGPPFKILIDGTFCKVALHFQINIFEQMPKYLDCDVHLSTTNCALAECSTFGFRHDLPLYGVYKVISQYSVVECGHKNPLSPSECLLRMAKKNVGYFVATQDQKLSASVRSLHAVPLLYISHKSINLEAPSLPSKHLAQQKEIVKFNLSEQEQKQLNDFKEATIDKDAIKPKRKKIKGPNPLSCKKKKAKPVDVNGINKRHRKRKR</sequence>
<reference evidence="12" key="1">
    <citation type="submission" date="2012-12" db="EMBL/GenBank/DDBJ databases">
        <authorList>
            <person name="Hellsten U."/>
            <person name="Grimwood J."/>
            <person name="Chapman J.A."/>
            <person name="Shapiro H."/>
            <person name="Aerts A."/>
            <person name="Otillar R.P."/>
            <person name="Terry A.Y."/>
            <person name="Boore J.L."/>
            <person name="Simakov O."/>
            <person name="Marletaz F."/>
            <person name="Cho S.-J."/>
            <person name="Edsinger-Gonzales E."/>
            <person name="Havlak P."/>
            <person name="Kuo D.-H."/>
            <person name="Larsson T."/>
            <person name="Lv J."/>
            <person name="Arendt D."/>
            <person name="Savage R."/>
            <person name="Osoegawa K."/>
            <person name="de Jong P."/>
            <person name="Lindberg D.R."/>
            <person name="Seaver E.C."/>
            <person name="Weisblat D.A."/>
            <person name="Putnam N.H."/>
            <person name="Grigoriev I.V."/>
            <person name="Rokhsar D.S."/>
        </authorList>
    </citation>
    <scope>NUCLEOTIDE SEQUENCE</scope>
</reference>
<dbReference type="HOGENOM" id="CLU_053567_3_0_1"/>
<reference evidence="11" key="3">
    <citation type="submission" date="2015-06" db="UniProtKB">
        <authorList>
            <consortium name="EnsemblMetazoa"/>
        </authorList>
    </citation>
    <scope>IDENTIFICATION</scope>
</reference>
<evidence type="ECO:0000259" key="9">
    <source>
        <dbReference type="Pfam" id="PF24779"/>
    </source>
</evidence>
<reference evidence="10 12" key="2">
    <citation type="journal article" date="2013" name="Nature">
        <title>Insights into bilaterian evolution from three spiralian genomes.</title>
        <authorList>
            <person name="Simakov O."/>
            <person name="Marletaz F."/>
            <person name="Cho S.J."/>
            <person name="Edsinger-Gonzales E."/>
            <person name="Havlak P."/>
            <person name="Hellsten U."/>
            <person name="Kuo D.H."/>
            <person name="Larsson T."/>
            <person name="Lv J."/>
            <person name="Arendt D."/>
            <person name="Savage R."/>
            <person name="Osoegawa K."/>
            <person name="de Jong P."/>
            <person name="Grimwood J."/>
            <person name="Chapman J.A."/>
            <person name="Shapiro H."/>
            <person name="Aerts A."/>
            <person name="Otillar R.P."/>
            <person name="Terry A.Y."/>
            <person name="Boore J.L."/>
            <person name="Grigoriev I.V."/>
            <person name="Lindberg D.R."/>
            <person name="Seaver E.C."/>
            <person name="Weisblat D.A."/>
            <person name="Putnam N.H."/>
            <person name="Rokhsar D.S."/>
        </authorList>
    </citation>
    <scope>NUCLEOTIDE SEQUENCE</scope>
</reference>
<dbReference type="GO" id="GO:0070181">
    <property type="term" value="F:small ribosomal subunit rRNA binding"/>
    <property type="evidence" value="ECO:0000318"/>
    <property type="project" value="GO_Central"/>
</dbReference>
<proteinExistence type="inferred from homology"/>
<dbReference type="InParanoid" id="T1EI13"/>
<evidence type="ECO:0000313" key="11">
    <source>
        <dbReference type="EnsemblMetazoa" id="HelroP133549"/>
    </source>
</evidence>
<evidence type="ECO:0000256" key="7">
    <source>
        <dbReference type="ARBA" id="ARBA00071400"/>
    </source>
</evidence>
<protein>
    <recommendedName>
        <fullName evidence="7">rRNA-processing protein UTP23 homolog</fullName>
    </recommendedName>
</protein>
<evidence type="ECO:0000313" key="12">
    <source>
        <dbReference type="Proteomes" id="UP000015101"/>
    </source>
</evidence>
<dbReference type="PANTHER" id="PTHR12416">
    <property type="entry name" value="RRNA-PROCESSING PROTEIN UTP23 HOMOLOG"/>
    <property type="match status" value="1"/>
</dbReference>
<comment type="function">
    <text evidence="5">Involved in rRNA-processing and ribosome biogenesis.</text>
</comment>
<evidence type="ECO:0000256" key="3">
    <source>
        <dbReference type="ARBA" id="ARBA00022552"/>
    </source>
</evidence>
<dbReference type="FunCoup" id="T1EI13">
    <property type="interactions" value="1429"/>
</dbReference>
<dbReference type="Gene3D" id="3.40.50.1010">
    <property type="entry name" value="5'-nuclease"/>
    <property type="match status" value="1"/>
</dbReference>
<keyword evidence="2" id="KW-0690">Ribosome biogenesis</keyword>
<dbReference type="FunFam" id="3.40.50.1010:FF:000006">
    <property type="entry name" value="rRNA-processing protein UTP23 homolog"/>
    <property type="match status" value="1"/>
</dbReference>
<dbReference type="EnsemblMetazoa" id="HelroT133549">
    <property type="protein sequence ID" value="HelroP133549"/>
    <property type="gene ID" value="HelroG133549"/>
</dbReference>
<dbReference type="SUPFAM" id="SSF88723">
    <property type="entry name" value="PIN domain-like"/>
    <property type="match status" value="1"/>
</dbReference>
<evidence type="ECO:0000256" key="5">
    <source>
        <dbReference type="ARBA" id="ARBA00037300"/>
    </source>
</evidence>
<evidence type="ECO:0000256" key="2">
    <source>
        <dbReference type="ARBA" id="ARBA00022517"/>
    </source>
</evidence>
<keyword evidence="12" id="KW-1185">Reference proteome</keyword>
<feature type="domain" description="UTP23 sensor motif region" evidence="9">
    <location>
        <begin position="190"/>
        <end position="208"/>
    </location>
</feature>
<feature type="region of interest" description="Disordered" evidence="8">
    <location>
        <begin position="187"/>
        <end position="226"/>
    </location>
</feature>
<dbReference type="EMBL" id="KB097487">
    <property type="protein sequence ID" value="ESN96817.1"/>
    <property type="molecule type" value="Genomic_DNA"/>
</dbReference>
<evidence type="ECO:0000256" key="1">
    <source>
        <dbReference type="ARBA" id="ARBA00004604"/>
    </source>
</evidence>